<feature type="domain" description="LEM" evidence="2">
    <location>
        <begin position="1"/>
        <end position="45"/>
    </location>
</feature>
<reference evidence="3" key="2">
    <citation type="submission" date="2020-05" db="UniProtKB">
        <authorList>
            <consortium name="EnsemblMetazoa"/>
        </authorList>
    </citation>
    <scope>IDENTIFICATION</scope>
    <source>
        <strain evidence="3">IAEA</strain>
    </source>
</reference>
<dbReference type="EnsemblMetazoa" id="GPAI040335-RA">
    <property type="protein sequence ID" value="GPAI040335-PA"/>
    <property type="gene ID" value="GPAI040335"/>
</dbReference>
<evidence type="ECO:0000259" key="2">
    <source>
        <dbReference type="PROSITE" id="PS50954"/>
    </source>
</evidence>
<dbReference type="InterPro" id="IPR003887">
    <property type="entry name" value="LEM_dom"/>
</dbReference>
<reference evidence="4" key="1">
    <citation type="submission" date="2014-03" db="EMBL/GenBank/DDBJ databases">
        <authorList>
            <person name="Aksoy S."/>
            <person name="Warren W."/>
            <person name="Wilson R.K."/>
        </authorList>
    </citation>
    <scope>NUCLEOTIDE SEQUENCE [LARGE SCALE GENOMIC DNA]</scope>
    <source>
        <strain evidence="4">IAEA</strain>
    </source>
</reference>
<dbReference type="AlphaFoldDB" id="A0A1B0ABL8"/>
<sequence>MSELEKLNNKKLSKMCQKCGTPNVPVTQTTRKVVIKRLEVSITDKQYSGKNANHRANARPYARPFRRRYDTSSSGANIGSFSQPTSALEEKYPIKWPLLAQPPSQDYYEIVIGPQISLQQVTSTAHNS</sequence>
<dbReference type="VEuPathDB" id="VectorBase:GPAI040335"/>
<dbReference type="Pfam" id="PF03020">
    <property type="entry name" value="LEM"/>
    <property type="match status" value="1"/>
</dbReference>
<dbReference type="Gene3D" id="1.10.720.40">
    <property type="match status" value="1"/>
</dbReference>
<feature type="compositionally biased region" description="Polar residues" evidence="1">
    <location>
        <begin position="71"/>
        <end position="84"/>
    </location>
</feature>
<accession>A0A1B0ABL8</accession>
<dbReference type="STRING" id="7398.A0A1B0ABL8"/>
<protein>
    <submittedName>
        <fullName evidence="3">LEM domain-containing protein</fullName>
    </submittedName>
</protein>
<feature type="region of interest" description="Disordered" evidence="1">
    <location>
        <begin position="46"/>
        <end position="84"/>
    </location>
</feature>
<evidence type="ECO:0000313" key="4">
    <source>
        <dbReference type="Proteomes" id="UP000092445"/>
    </source>
</evidence>
<keyword evidence="4" id="KW-1185">Reference proteome</keyword>
<dbReference type="PROSITE" id="PS50954">
    <property type="entry name" value="LEM"/>
    <property type="match status" value="1"/>
</dbReference>
<dbReference type="InterPro" id="IPR011015">
    <property type="entry name" value="LEM/LEM-like_dom_sf"/>
</dbReference>
<dbReference type="Proteomes" id="UP000092445">
    <property type="component" value="Unassembled WGS sequence"/>
</dbReference>
<organism evidence="3 4">
    <name type="scientific">Glossina pallidipes</name>
    <name type="common">Tsetse fly</name>
    <dbReference type="NCBI Taxonomy" id="7398"/>
    <lineage>
        <taxon>Eukaryota</taxon>
        <taxon>Metazoa</taxon>
        <taxon>Ecdysozoa</taxon>
        <taxon>Arthropoda</taxon>
        <taxon>Hexapoda</taxon>
        <taxon>Insecta</taxon>
        <taxon>Pterygota</taxon>
        <taxon>Neoptera</taxon>
        <taxon>Endopterygota</taxon>
        <taxon>Diptera</taxon>
        <taxon>Brachycera</taxon>
        <taxon>Muscomorpha</taxon>
        <taxon>Hippoboscoidea</taxon>
        <taxon>Glossinidae</taxon>
        <taxon>Glossina</taxon>
    </lineage>
</organism>
<proteinExistence type="predicted"/>
<dbReference type="SMART" id="SM00540">
    <property type="entry name" value="LEM"/>
    <property type="match status" value="1"/>
</dbReference>
<evidence type="ECO:0000256" key="1">
    <source>
        <dbReference type="SAM" id="MobiDB-lite"/>
    </source>
</evidence>
<evidence type="ECO:0000313" key="3">
    <source>
        <dbReference type="EnsemblMetazoa" id="GPAI040335-PA"/>
    </source>
</evidence>
<dbReference type="SUPFAM" id="SSF63451">
    <property type="entry name" value="LEM domain"/>
    <property type="match status" value="1"/>
</dbReference>
<name>A0A1B0ABL8_GLOPL</name>